<organism evidence="1 2">
    <name type="scientific">Sphingopyxis bauzanensis</name>
    <dbReference type="NCBI Taxonomy" id="651663"/>
    <lineage>
        <taxon>Bacteria</taxon>
        <taxon>Pseudomonadati</taxon>
        <taxon>Pseudomonadota</taxon>
        <taxon>Alphaproteobacteria</taxon>
        <taxon>Sphingomonadales</taxon>
        <taxon>Sphingomonadaceae</taxon>
        <taxon>Sphingopyxis</taxon>
    </lineage>
</organism>
<name>A0A246JWU2_9SPHN</name>
<evidence type="ECO:0000313" key="2">
    <source>
        <dbReference type="Proteomes" id="UP000197361"/>
    </source>
</evidence>
<dbReference type="AlphaFoldDB" id="A0A246JWU2"/>
<accession>A0A246JWU2</accession>
<sequence>MIRVDTTLIADALLTAPGWARVGITEPSEHLRRDAAEELARAVAASLADDDETLDHSDQLALAL</sequence>
<reference evidence="1 2" key="1">
    <citation type="journal article" date="2010" name="Int. J. Syst. Evol. Microbiol.">
        <title>Sphingopyxis bauzanensis sp. nov., a psychrophilic bacterium isolated from soil.</title>
        <authorList>
            <person name="Zhang D.C."/>
            <person name="Liu H.C."/>
            <person name="Xin Y.H."/>
            <person name="Zhou Y.G."/>
            <person name="Schinner F."/>
            <person name="Margesin R."/>
        </authorList>
    </citation>
    <scope>NUCLEOTIDE SEQUENCE [LARGE SCALE GENOMIC DNA]</scope>
    <source>
        <strain evidence="1 2">DSM 22271</strain>
    </source>
</reference>
<protein>
    <submittedName>
        <fullName evidence="1">Uncharacterized protein</fullName>
    </submittedName>
</protein>
<dbReference type="Proteomes" id="UP000197361">
    <property type="component" value="Unassembled WGS sequence"/>
</dbReference>
<dbReference type="EMBL" id="NISK01000002">
    <property type="protein sequence ID" value="OWQ97530.1"/>
    <property type="molecule type" value="Genomic_DNA"/>
</dbReference>
<dbReference type="RefSeq" id="WP_088441378.1">
    <property type="nucleotide sequence ID" value="NZ_BMMC01000013.1"/>
</dbReference>
<comment type="caution">
    <text evidence="1">The sequence shown here is derived from an EMBL/GenBank/DDBJ whole genome shotgun (WGS) entry which is preliminary data.</text>
</comment>
<dbReference type="Pfam" id="PF20561">
    <property type="entry name" value="DUF6771"/>
    <property type="match status" value="1"/>
</dbReference>
<evidence type="ECO:0000313" key="1">
    <source>
        <dbReference type="EMBL" id="OWQ97530.1"/>
    </source>
</evidence>
<gene>
    <name evidence="1" type="ORF">CDQ92_10990</name>
</gene>
<proteinExistence type="predicted"/>
<keyword evidence="2" id="KW-1185">Reference proteome</keyword>
<dbReference type="InterPro" id="IPR046662">
    <property type="entry name" value="DUF6771"/>
</dbReference>